<dbReference type="EMBL" id="KZ825803">
    <property type="protein sequence ID" value="PYH99302.1"/>
    <property type="molecule type" value="Genomic_DNA"/>
</dbReference>
<keyword evidence="3" id="KW-1185">Reference proteome</keyword>
<organism evidence="2 3">
    <name type="scientific">Aspergillus ellipticus CBS 707.79</name>
    <dbReference type="NCBI Taxonomy" id="1448320"/>
    <lineage>
        <taxon>Eukaryota</taxon>
        <taxon>Fungi</taxon>
        <taxon>Dikarya</taxon>
        <taxon>Ascomycota</taxon>
        <taxon>Pezizomycotina</taxon>
        <taxon>Eurotiomycetes</taxon>
        <taxon>Eurotiomycetidae</taxon>
        <taxon>Eurotiales</taxon>
        <taxon>Aspergillaceae</taxon>
        <taxon>Aspergillus</taxon>
        <taxon>Aspergillus subgen. Circumdati</taxon>
    </lineage>
</organism>
<dbReference type="Pfam" id="PF12710">
    <property type="entry name" value="HAD"/>
    <property type="match status" value="1"/>
</dbReference>
<dbReference type="Pfam" id="PF13207">
    <property type="entry name" value="AAA_17"/>
    <property type="match status" value="1"/>
</dbReference>
<reference evidence="2 3" key="1">
    <citation type="submission" date="2018-02" db="EMBL/GenBank/DDBJ databases">
        <title>The genomes of Aspergillus section Nigri reveals drivers in fungal speciation.</title>
        <authorList>
            <consortium name="DOE Joint Genome Institute"/>
            <person name="Vesth T.C."/>
            <person name="Nybo J."/>
            <person name="Theobald S."/>
            <person name="Brandl J."/>
            <person name="Frisvad J.C."/>
            <person name="Nielsen K.F."/>
            <person name="Lyhne E.K."/>
            <person name="Kogle M.E."/>
            <person name="Kuo A."/>
            <person name="Riley R."/>
            <person name="Clum A."/>
            <person name="Nolan M."/>
            <person name="Lipzen A."/>
            <person name="Salamov A."/>
            <person name="Henrissat B."/>
            <person name="Wiebenga A."/>
            <person name="De vries R.P."/>
            <person name="Grigoriev I.V."/>
            <person name="Mortensen U.H."/>
            <person name="Andersen M.R."/>
            <person name="Baker S.E."/>
        </authorList>
    </citation>
    <scope>NUCLEOTIDE SEQUENCE [LARGE SCALE GENOMIC DNA]</scope>
    <source>
        <strain evidence="2 3">CBS 707.79</strain>
    </source>
</reference>
<dbReference type="GO" id="GO:0005737">
    <property type="term" value="C:cytoplasm"/>
    <property type="evidence" value="ECO:0007669"/>
    <property type="project" value="TreeGrafter"/>
</dbReference>
<dbReference type="PANTHER" id="PTHR43344">
    <property type="entry name" value="PHOSPHOSERINE PHOSPHATASE"/>
    <property type="match status" value="1"/>
</dbReference>
<evidence type="ECO:0000313" key="3">
    <source>
        <dbReference type="Proteomes" id="UP000247810"/>
    </source>
</evidence>
<dbReference type="VEuPathDB" id="FungiDB:BO71DRAFT_475215"/>
<dbReference type="InterPro" id="IPR000836">
    <property type="entry name" value="PRTase_dom"/>
</dbReference>
<sequence length="630" mass="69863">MHTSGPPPKPTIIGIYGVPGSGKSFLLTQLKPLLNGQHFAFYEGSEVINTVVPGGLPAFQAMHYSSQEHYRHQAICSIREECRSSGRAGIVTGHYMFWDDASQQPKRVMTSSDIRTYTHIIYLERPADVVHDRREKDAGGNRSKISISHLTEWIEREESGLRRLCLMYGILYTVAPDCLSQILALVRDFQLHDEAHNQNVAKQCIDDIVAVGRADLEKVLVFDGDRTLAPVDTGKLFWDTFDISLCGDALKGLLGILGYSYVAFRHATLFYEAAMDEPKYDSLCQEVASQVTMYPGLAALMELLSKHRHIRIVVVTCGLRRVWQKVLAREGLSDTVKVIGGGRVSDGYVVTPEVKGALVDHLKTTHQLEVWAFGDSPSDIPMLTKADRAIVIVGEREARSSTMDAALKHAVEIGGLWAQQMLFPDSVPPRLDAAVLPIVRLDDYVPEGPRLREAHRRAGWYLAVEYLSELIGVEECDIVHVQGHGTTGHRLANQERTLIVALMRGGEPMAFGINDAMEGASFLHAFEPRDVRPNRLRDKTTVVLVDSVVNSGRTSTIAFFRHIRRLKKDIRIVVVAGVVQAQAVAPNSRVRALARDGGLTVVALRVSDNKYIGPRHADTGNRLFNTMDLP</sequence>
<name>A0A319F362_9EURO</name>
<dbReference type="Gene3D" id="3.40.50.300">
    <property type="entry name" value="P-loop containing nucleotide triphosphate hydrolases"/>
    <property type="match status" value="1"/>
</dbReference>
<dbReference type="Gene3D" id="3.40.50.1000">
    <property type="entry name" value="HAD superfamily/HAD-like"/>
    <property type="match status" value="1"/>
</dbReference>
<dbReference type="AlphaFoldDB" id="A0A319F362"/>
<dbReference type="SUPFAM" id="SSF53271">
    <property type="entry name" value="PRTase-like"/>
    <property type="match status" value="1"/>
</dbReference>
<feature type="domain" description="Phosphoribosyltransferase" evidence="1">
    <location>
        <begin position="448"/>
        <end position="626"/>
    </location>
</feature>
<evidence type="ECO:0000313" key="2">
    <source>
        <dbReference type="EMBL" id="PYH99302.1"/>
    </source>
</evidence>
<dbReference type="Gene3D" id="3.40.50.2020">
    <property type="match status" value="1"/>
</dbReference>
<dbReference type="InterPro" id="IPR050582">
    <property type="entry name" value="HAD-like_SerB"/>
</dbReference>
<dbReference type="GO" id="GO:0036424">
    <property type="term" value="F:L-phosphoserine phosphatase activity"/>
    <property type="evidence" value="ECO:0007669"/>
    <property type="project" value="TreeGrafter"/>
</dbReference>
<proteinExistence type="predicted"/>
<dbReference type="GO" id="GO:0000287">
    <property type="term" value="F:magnesium ion binding"/>
    <property type="evidence" value="ECO:0007669"/>
    <property type="project" value="TreeGrafter"/>
</dbReference>
<dbReference type="GO" id="GO:0006564">
    <property type="term" value="P:L-serine biosynthetic process"/>
    <property type="evidence" value="ECO:0007669"/>
    <property type="project" value="TreeGrafter"/>
</dbReference>
<evidence type="ECO:0000259" key="1">
    <source>
        <dbReference type="Pfam" id="PF14681"/>
    </source>
</evidence>
<dbReference type="InterPro" id="IPR027417">
    <property type="entry name" value="P-loop_NTPase"/>
</dbReference>
<dbReference type="InterPro" id="IPR036412">
    <property type="entry name" value="HAD-like_sf"/>
</dbReference>
<dbReference type="SUPFAM" id="SSF56784">
    <property type="entry name" value="HAD-like"/>
    <property type="match status" value="1"/>
</dbReference>
<dbReference type="Pfam" id="PF14681">
    <property type="entry name" value="UPRTase"/>
    <property type="match status" value="1"/>
</dbReference>
<dbReference type="OrthoDB" id="5416609at2759"/>
<protein>
    <recommendedName>
        <fullName evidence="1">Phosphoribosyltransferase domain-containing protein</fullName>
    </recommendedName>
</protein>
<dbReference type="SUPFAM" id="SSF52540">
    <property type="entry name" value="P-loop containing nucleoside triphosphate hydrolases"/>
    <property type="match status" value="1"/>
</dbReference>
<dbReference type="Proteomes" id="UP000247810">
    <property type="component" value="Unassembled WGS sequence"/>
</dbReference>
<dbReference type="InterPro" id="IPR029057">
    <property type="entry name" value="PRTase-like"/>
</dbReference>
<gene>
    <name evidence="2" type="ORF">BO71DRAFT_475215</name>
</gene>
<accession>A0A319F362</accession>
<dbReference type="STRING" id="1448320.A0A319F362"/>
<dbReference type="InterPro" id="IPR023214">
    <property type="entry name" value="HAD_sf"/>
</dbReference>
<dbReference type="PANTHER" id="PTHR43344:SF20">
    <property type="entry name" value="URACIL PHOSPHORIBOSYLTRANSFERASE"/>
    <property type="match status" value="1"/>
</dbReference>